<evidence type="ECO:0000256" key="2">
    <source>
        <dbReference type="ARBA" id="ARBA00022485"/>
    </source>
</evidence>
<dbReference type="OrthoDB" id="421393at2759"/>
<dbReference type="Proteomes" id="UP000237631">
    <property type="component" value="Unassembled WGS sequence"/>
</dbReference>
<evidence type="ECO:0000256" key="6">
    <source>
        <dbReference type="ARBA" id="ARBA00023004"/>
    </source>
</evidence>
<dbReference type="FunFam" id="1.20.930.80:FF:000003">
    <property type="entry name" value="DNA primase large subunit"/>
    <property type="match status" value="1"/>
</dbReference>
<dbReference type="GO" id="GO:0003677">
    <property type="term" value="F:DNA binding"/>
    <property type="evidence" value="ECO:0007669"/>
    <property type="project" value="UniProtKB-UniRule"/>
</dbReference>
<dbReference type="Pfam" id="PF04104">
    <property type="entry name" value="DNA_primase_lrg"/>
    <property type="match status" value="1"/>
</dbReference>
<evidence type="ECO:0000256" key="9">
    <source>
        <dbReference type="PIRNR" id="PIRNR009449"/>
    </source>
</evidence>
<name>A0A2S6C106_9PEZI</name>
<keyword evidence="4 9" id="KW-0235">DNA replication</keyword>
<evidence type="ECO:0000256" key="1">
    <source>
        <dbReference type="ARBA" id="ARBA00010564"/>
    </source>
</evidence>
<feature type="binding site" evidence="10">
    <location>
        <position position="443"/>
    </location>
    <ligand>
        <name>[4Fe-4S] cluster</name>
        <dbReference type="ChEBI" id="CHEBI:49883"/>
    </ligand>
</feature>
<proteinExistence type="inferred from homology"/>
<dbReference type="PANTHER" id="PTHR10537:SF3">
    <property type="entry name" value="DNA PRIMASE LARGE SUBUNIT"/>
    <property type="match status" value="1"/>
</dbReference>
<feature type="domain" description="DNA primase large subunit C-terminal" evidence="11">
    <location>
        <begin position="296"/>
        <end position="479"/>
    </location>
</feature>
<evidence type="ECO:0000256" key="5">
    <source>
        <dbReference type="ARBA" id="ARBA00022723"/>
    </source>
</evidence>
<dbReference type="GO" id="GO:0051539">
    <property type="term" value="F:4 iron, 4 sulfur cluster binding"/>
    <property type="evidence" value="ECO:0007669"/>
    <property type="project" value="UniProtKB-UniRule"/>
</dbReference>
<gene>
    <name evidence="12" type="ORF">CBER1_01026</name>
</gene>
<dbReference type="InterPro" id="IPR058560">
    <property type="entry name" value="DNA_primase_C"/>
</dbReference>
<evidence type="ECO:0000313" key="12">
    <source>
        <dbReference type="EMBL" id="PPJ53412.1"/>
    </source>
</evidence>
<protein>
    <recommendedName>
        <fullName evidence="9">DNA primase large subunit</fullName>
    </recommendedName>
</protein>
<evidence type="ECO:0000259" key="11">
    <source>
        <dbReference type="Pfam" id="PF04104"/>
    </source>
</evidence>
<keyword evidence="5 9" id="KW-0479">Metal-binding</keyword>
<dbReference type="GO" id="GO:0006269">
    <property type="term" value="P:DNA replication, synthesis of primer"/>
    <property type="evidence" value="ECO:0007669"/>
    <property type="project" value="UniProtKB-KW"/>
</dbReference>
<dbReference type="STRING" id="357750.A0A2S6C106"/>
<keyword evidence="3 9" id="KW-0639">Primosome</keyword>
<dbReference type="GO" id="GO:0005658">
    <property type="term" value="C:alpha DNA polymerase:primase complex"/>
    <property type="evidence" value="ECO:0007669"/>
    <property type="project" value="UniProtKB-ARBA"/>
</dbReference>
<dbReference type="InterPro" id="IPR007238">
    <property type="entry name" value="DNA_primase_lsu_euk/arc"/>
</dbReference>
<dbReference type="GO" id="GO:0006270">
    <property type="term" value="P:DNA replication initiation"/>
    <property type="evidence" value="ECO:0007669"/>
    <property type="project" value="TreeGrafter"/>
</dbReference>
<comment type="similarity">
    <text evidence="1 9">Belongs to the eukaryotic-type primase large subunit family.</text>
</comment>
<feature type="binding site" evidence="10">
    <location>
        <position position="302"/>
    </location>
    <ligand>
        <name>[4Fe-4S] cluster</name>
        <dbReference type="ChEBI" id="CHEBI:49883"/>
    </ligand>
</feature>
<feature type="binding site" evidence="10">
    <location>
        <position position="385"/>
    </location>
    <ligand>
        <name>[4Fe-4S] cluster</name>
        <dbReference type="ChEBI" id="CHEBI:49883"/>
    </ligand>
</feature>
<keyword evidence="6 9" id="KW-0408">Iron</keyword>
<dbReference type="Pfam" id="PF26466">
    <property type="entry name" value="DNA_primase_lrg_N"/>
    <property type="match status" value="1"/>
</dbReference>
<evidence type="ECO:0000256" key="7">
    <source>
        <dbReference type="ARBA" id="ARBA00023014"/>
    </source>
</evidence>
<comment type="cofactor">
    <cofactor evidence="9">
        <name>[4Fe-4S] cluster</name>
        <dbReference type="ChEBI" id="CHEBI:49883"/>
    </cofactor>
    <text evidence="9">Binds 1 [4Fe-4S] cluster.</text>
</comment>
<keyword evidence="7 9" id="KW-0411">Iron-sulfur</keyword>
<keyword evidence="13" id="KW-1185">Reference proteome</keyword>
<keyword evidence="2 9" id="KW-0004">4Fe-4S</keyword>
<evidence type="ECO:0000256" key="3">
    <source>
        <dbReference type="ARBA" id="ARBA00022515"/>
    </source>
</evidence>
<evidence type="ECO:0000256" key="8">
    <source>
        <dbReference type="ARBA" id="ARBA00023125"/>
    </source>
</evidence>
<evidence type="ECO:0000256" key="10">
    <source>
        <dbReference type="PIRSR" id="PIRSR009449-1"/>
    </source>
</evidence>
<dbReference type="Gene3D" id="1.20.930.80">
    <property type="match status" value="1"/>
</dbReference>
<dbReference type="GO" id="GO:0046872">
    <property type="term" value="F:metal ion binding"/>
    <property type="evidence" value="ECO:0007669"/>
    <property type="project" value="UniProtKB-UniRule"/>
</dbReference>
<reference evidence="13" key="1">
    <citation type="journal article" date="2017" name="bioRxiv">
        <title>Conservation of a gene cluster reveals novel cercosporin biosynthetic mechanisms and extends production to the genus Colletotrichum.</title>
        <authorList>
            <person name="de Jonge R."/>
            <person name="Ebert M.K."/>
            <person name="Huitt-Roehl C.R."/>
            <person name="Pal P."/>
            <person name="Suttle J.C."/>
            <person name="Spanner R.E."/>
            <person name="Neubauer J.D."/>
            <person name="Jurick W.M.II."/>
            <person name="Stott K.A."/>
            <person name="Secor G.A."/>
            <person name="Thomma B.P.H.J."/>
            <person name="Van de Peer Y."/>
            <person name="Townsend C.A."/>
            <person name="Bolton M.D."/>
        </authorList>
    </citation>
    <scope>NUCLEOTIDE SEQUENCE [LARGE SCALE GENOMIC DNA]</scope>
    <source>
        <strain evidence="13">CBS538.71</strain>
    </source>
</reference>
<accession>A0A2S6C106</accession>
<evidence type="ECO:0000256" key="4">
    <source>
        <dbReference type="ARBA" id="ARBA00022705"/>
    </source>
</evidence>
<organism evidence="12 13">
    <name type="scientific">Cercospora berteroae</name>
    <dbReference type="NCBI Taxonomy" id="357750"/>
    <lineage>
        <taxon>Eukaryota</taxon>
        <taxon>Fungi</taxon>
        <taxon>Dikarya</taxon>
        <taxon>Ascomycota</taxon>
        <taxon>Pezizomycotina</taxon>
        <taxon>Dothideomycetes</taxon>
        <taxon>Dothideomycetidae</taxon>
        <taxon>Mycosphaerellales</taxon>
        <taxon>Mycosphaerellaceae</taxon>
        <taxon>Cercospora</taxon>
    </lineage>
</organism>
<keyword evidence="8 9" id="KW-0238">DNA-binding</keyword>
<comment type="caution">
    <text evidence="12">The sequence shown here is derived from an EMBL/GenBank/DDBJ whole genome shotgun (WGS) entry which is preliminary data.</text>
</comment>
<dbReference type="AlphaFoldDB" id="A0A2S6C106"/>
<feature type="binding site" evidence="10">
    <location>
        <position position="402"/>
    </location>
    <ligand>
        <name>[4Fe-4S] cluster</name>
        <dbReference type="ChEBI" id="CHEBI:49883"/>
    </ligand>
</feature>
<comment type="function">
    <text evidence="9">DNA primase is the polymerase that synthesizes small RNA primers for the Okazaki fragments made during discontinuous DNA replication.</text>
</comment>
<dbReference type="CDD" id="cd07322">
    <property type="entry name" value="PriL_PriS_Eukaryotic"/>
    <property type="match status" value="1"/>
</dbReference>
<dbReference type="PANTHER" id="PTHR10537">
    <property type="entry name" value="DNA PRIMASE LARGE SUBUNIT"/>
    <property type="match status" value="1"/>
</dbReference>
<dbReference type="InterPro" id="IPR016558">
    <property type="entry name" value="DNA_primase_lsu_euk"/>
</dbReference>
<dbReference type="EMBL" id="PNEN01000579">
    <property type="protein sequence ID" value="PPJ53412.1"/>
    <property type="molecule type" value="Genomic_DNA"/>
</dbReference>
<evidence type="ECO:0000313" key="13">
    <source>
        <dbReference type="Proteomes" id="UP000237631"/>
    </source>
</evidence>
<dbReference type="PIRSF" id="PIRSF009449">
    <property type="entry name" value="DNA_primase_large_subunit"/>
    <property type="match status" value="1"/>
</dbReference>
<sequence length="507" mass="58852">MLAVSSAPRIDAKKRAVNHKKAQFQTANFAEQDYAHRMNFYVIPPTGDVTLEQFEEWGIARLKVLAELESCQFRNRTPAETEEYMRPILDKHLPLSSNSSRNTDIPMQRKRDHYSHWTLRLAFSSTQDLRQRFARLETQLFKLRIQQDDLRERRTFIESLPMSWETVGEEEKAQLLDQLKAATSFFNKTDEESWFKCEWENVPELVERRQVLLKRGKAYVHVREQMSMVVNEFSRQLESGLELAARFLPRMDEDNRLAPILHHLSQSFVAPDAGYSEDSSLGDITNVTAASIDSYSQHFPLCMQNLHRELKKNSHLKHFSRLQYTLFLKGLGLNLQECILFWRRSFKLITDDKFKSEYLYNIRHAYGDVGGDANRRGRGYTPYSCQKLLTEPLPASGQNNGCPYRTYSPDNLITLLQNVGVNDKELLKGVREDVGRQRYHIACNRVFEAAHKNELKKVKDENLWPASELDTILHPNTYFKRSFQLKNLGKIQKGDIGMDGPTPSPAE</sequence>